<name>A0A6J4T2Q9_9ACTN</name>
<protein>
    <submittedName>
        <fullName evidence="2">Uncharacterized protein</fullName>
    </submittedName>
</protein>
<proteinExistence type="predicted"/>
<accession>A0A6J4T2Q9</accession>
<gene>
    <name evidence="2" type="ORF">AVDCRST_MAG69-2545</name>
</gene>
<feature type="compositionally biased region" description="Low complexity" evidence="1">
    <location>
        <begin position="102"/>
        <end position="114"/>
    </location>
</feature>
<feature type="region of interest" description="Disordered" evidence="1">
    <location>
        <begin position="1"/>
        <end position="176"/>
    </location>
</feature>
<organism evidence="2">
    <name type="scientific">uncultured Solirubrobacteraceae bacterium</name>
    <dbReference type="NCBI Taxonomy" id="1162706"/>
    <lineage>
        <taxon>Bacteria</taxon>
        <taxon>Bacillati</taxon>
        <taxon>Actinomycetota</taxon>
        <taxon>Thermoleophilia</taxon>
        <taxon>Solirubrobacterales</taxon>
        <taxon>Solirubrobacteraceae</taxon>
        <taxon>environmental samples</taxon>
    </lineage>
</organism>
<feature type="compositionally biased region" description="Basic and acidic residues" evidence="1">
    <location>
        <begin position="26"/>
        <end position="40"/>
    </location>
</feature>
<dbReference type="EMBL" id="CADCVP010000274">
    <property type="protein sequence ID" value="CAA9512128.1"/>
    <property type="molecule type" value="Genomic_DNA"/>
</dbReference>
<dbReference type="AlphaFoldDB" id="A0A6J4T2Q9"/>
<evidence type="ECO:0000313" key="2">
    <source>
        <dbReference type="EMBL" id="CAA9512128.1"/>
    </source>
</evidence>
<evidence type="ECO:0000256" key="1">
    <source>
        <dbReference type="SAM" id="MobiDB-lite"/>
    </source>
</evidence>
<reference evidence="2" key="1">
    <citation type="submission" date="2020-02" db="EMBL/GenBank/DDBJ databases">
        <authorList>
            <person name="Meier V. D."/>
        </authorList>
    </citation>
    <scope>NUCLEOTIDE SEQUENCE</scope>
    <source>
        <strain evidence="2">AVDCRST_MAG69</strain>
    </source>
</reference>
<feature type="non-terminal residue" evidence="2">
    <location>
        <position position="176"/>
    </location>
</feature>
<sequence length="176" mass="18335">AAAVGCPDPRVARGRRGGGTRIGARPRGEGRSHGDDDLPLRGHSRARLRGPLRPAQLRVLGGGIEGDPALGHHLPGEGDVVSSHVPGRPAAGARLHHRARSRCAAPADAAGAGLADRRRPRHARAGAQGRRHGGVDHRGARRGRGREAPQSHPGQDRPAAQRRVPAPAQAACRGRL</sequence>
<feature type="non-terminal residue" evidence="2">
    <location>
        <position position="1"/>
    </location>
</feature>
<feature type="compositionally biased region" description="Basic residues" evidence="1">
    <location>
        <begin position="118"/>
        <end position="132"/>
    </location>
</feature>
<feature type="compositionally biased region" description="Low complexity" evidence="1">
    <location>
        <begin position="156"/>
        <end position="176"/>
    </location>
</feature>